<evidence type="ECO:0000256" key="1">
    <source>
        <dbReference type="HAMAP-Rule" id="MF_00386"/>
    </source>
</evidence>
<dbReference type="EMBL" id="SGXD01000005">
    <property type="protein sequence ID" value="RZS80180.1"/>
    <property type="molecule type" value="Genomic_DNA"/>
</dbReference>
<organism evidence="2 3">
    <name type="scientific">Motilibacter rhizosphaerae</name>
    <dbReference type="NCBI Taxonomy" id="598652"/>
    <lineage>
        <taxon>Bacteria</taxon>
        <taxon>Bacillati</taxon>
        <taxon>Actinomycetota</taxon>
        <taxon>Actinomycetes</taxon>
        <taxon>Motilibacterales</taxon>
        <taxon>Motilibacteraceae</taxon>
        <taxon>Motilibacter</taxon>
    </lineage>
</organism>
<dbReference type="SMART" id="SM01234">
    <property type="entry name" value="Haemolytic"/>
    <property type="match status" value="1"/>
</dbReference>
<sequence>MALQPAERERSCWGRAWFRARHPFGGRKRKDRDWCDGCDDGGLLDACSGLDGCDIGFLLGPLLVLTAWAVLTGQRDRVVVDERRYPSALARLAATAVRAYQERTSLRWGARCRYTPSCSTYALDALAVHGLRRGTLLARARLRRCRPGGGRGWDPVPSAVGEATDEAQP</sequence>
<dbReference type="GO" id="GO:0005886">
    <property type="term" value="C:plasma membrane"/>
    <property type="evidence" value="ECO:0007669"/>
    <property type="project" value="UniProtKB-SubCell"/>
</dbReference>
<comment type="similarity">
    <text evidence="1">Belongs to the UPF0161 family.</text>
</comment>
<dbReference type="InterPro" id="IPR002696">
    <property type="entry name" value="Membr_insert_effic_factor_YidD"/>
</dbReference>
<accession>A0A4Q7NBH3</accession>
<comment type="function">
    <text evidence="1">Could be involved in insertion of integral membrane proteins into the membrane.</text>
</comment>
<gene>
    <name evidence="2" type="ORF">EV189_3661</name>
</gene>
<dbReference type="AlphaFoldDB" id="A0A4Q7NBH3"/>
<dbReference type="PANTHER" id="PTHR33383:SF1">
    <property type="entry name" value="MEMBRANE PROTEIN INSERTION EFFICIENCY FACTOR-RELATED"/>
    <property type="match status" value="1"/>
</dbReference>
<dbReference type="NCBIfam" id="TIGR00278">
    <property type="entry name" value="membrane protein insertion efficiency factor YidD"/>
    <property type="match status" value="1"/>
</dbReference>
<dbReference type="RefSeq" id="WP_231116540.1">
    <property type="nucleotide sequence ID" value="NZ_SGXD01000005.1"/>
</dbReference>
<evidence type="ECO:0000313" key="2">
    <source>
        <dbReference type="EMBL" id="RZS80180.1"/>
    </source>
</evidence>
<proteinExistence type="inferred from homology"/>
<dbReference type="PANTHER" id="PTHR33383">
    <property type="entry name" value="MEMBRANE PROTEIN INSERTION EFFICIENCY FACTOR-RELATED"/>
    <property type="match status" value="1"/>
</dbReference>
<keyword evidence="1" id="KW-1003">Cell membrane</keyword>
<evidence type="ECO:0000313" key="3">
    <source>
        <dbReference type="Proteomes" id="UP000293638"/>
    </source>
</evidence>
<protein>
    <recommendedName>
        <fullName evidence="1">Putative membrane protein insertion efficiency factor</fullName>
    </recommendedName>
</protein>
<keyword evidence="1" id="KW-0472">Membrane</keyword>
<reference evidence="2 3" key="1">
    <citation type="submission" date="2019-02" db="EMBL/GenBank/DDBJ databases">
        <title>Genomic Encyclopedia of Type Strains, Phase IV (KMG-IV): sequencing the most valuable type-strain genomes for metagenomic binning, comparative biology and taxonomic classification.</title>
        <authorList>
            <person name="Goeker M."/>
        </authorList>
    </citation>
    <scope>NUCLEOTIDE SEQUENCE [LARGE SCALE GENOMIC DNA]</scope>
    <source>
        <strain evidence="2 3">DSM 45622</strain>
    </source>
</reference>
<comment type="subcellular location">
    <subcellularLocation>
        <location evidence="1">Cell membrane</location>
        <topology evidence="1">Peripheral membrane protein</topology>
        <orientation evidence="1">Cytoplasmic side</orientation>
    </subcellularLocation>
</comment>
<name>A0A4Q7NBH3_9ACTN</name>
<dbReference type="Pfam" id="PF01809">
    <property type="entry name" value="YidD"/>
    <property type="match status" value="1"/>
</dbReference>
<comment type="caution">
    <text evidence="2">The sequence shown here is derived from an EMBL/GenBank/DDBJ whole genome shotgun (WGS) entry which is preliminary data.</text>
</comment>
<dbReference type="Proteomes" id="UP000293638">
    <property type="component" value="Unassembled WGS sequence"/>
</dbReference>
<keyword evidence="3" id="KW-1185">Reference proteome</keyword>
<dbReference type="HAMAP" id="MF_00386">
    <property type="entry name" value="UPF0161_YidD"/>
    <property type="match status" value="1"/>
</dbReference>